<dbReference type="GO" id="GO:0046872">
    <property type="term" value="F:metal ion binding"/>
    <property type="evidence" value="ECO:0007669"/>
    <property type="project" value="UniProtKB-KW"/>
</dbReference>
<name>A0A834MJR7_RHYFE</name>
<dbReference type="AlphaFoldDB" id="A0A834MJR7"/>
<comment type="caution">
    <text evidence="8">The sequence shown here is derived from an EMBL/GenBank/DDBJ whole genome shotgun (WGS) entry which is preliminary data.</text>
</comment>
<keyword evidence="4" id="KW-0479">Metal-binding</keyword>
<reference evidence="8" key="1">
    <citation type="submission" date="2020-08" db="EMBL/GenBank/DDBJ databases">
        <title>Genome sequencing and assembly of the red palm weevil Rhynchophorus ferrugineus.</title>
        <authorList>
            <person name="Dias G.B."/>
            <person name="Bergman C.M."/>
            <person name="Manee M."/>
        </authorList>
    </citation>
    <scope>NUCLEOTIDE SEQUENCE</scope>
    <source>
        <strain evidence="8">AA-2017</strain>
        <tissue evidence="8">Whole larva</tissue>
    </source>
</reference>
<keyword evidence="2 6" id="KW-0349">Heme</keyword>
<evidence type="ECO:0000313" key="9">
    <source>
        <dbReference type="Proteomes" id="UP000625711"/>
    </source>
</evidence>
<comment type="similarity">
    <text evidence="6">Belongs to the globin family.</text>
</comment>
<protein>
    <recommendedName>
        <fullName evidence="7">Globin domain-containing protein</fullName>
    </recommendedName>
</protein>
<accession>A0A834MJR7</accession>
<dbReference type="Proteomes" id="UP000625711">
    <property type="component" value="Unassembled WGS sequence"/>
</dbReference>
<dbReference type="Gene3D" id="1.10.490.10">
    <property type="entry name" value="Globins"/>
    <property type="match status" value="1"/>
</dbReference>
<dbReference type="OrthoDB" id="436496at2759"/>
<proteinExistence type="inferred from homology"/>
<dbReference type="InterPro" id="IPR012292">
    <property type="entry name" value="Globin/Proto"/>
</dbReference>
<evidence type="ECO:0000256" key="1">
    <source>
        <dbReference type="ARBA" id="ARBA00022448"/>
    </source>
</evidence>
<dbReference type="InterPro" id="IPR009050">
    <property type="entry name" value="Globin-like_sf"/>
</dbReference>
<dbReference type="PROSITE" id="PS01033">
    <property type="entry name" value="GLOBIN"/>
    <property type="match status" value="1"/>
</dbReference>
<sequence length="184" mass="20794">MWCRCETRKLVVDRSSEVSPATFRSNIVFSAEDSQSFRPWVPLDKYLVRTSWARIMKNATDSGVALLLLFFKKYPQHKELFPFKDVPHDELSTNKRFRAHASSVVFALASIVDALNDNDLLVQLLIKTGSTHKPRDVTADGFKHLNEVTIELFSSIMKPDEVEAWKKTLGVAFGVILKGLAEAP</sequence>
<dbReference type="SUPFAM" id="SSF46458">
    <property type="entry name" value="Globin-like"/>
    <property type="match status" value="1"/>
</dbReference>
<gene>
    <name evidence="8" type="ORF">GWI33_002170</name>
</gene>
<dbReference type="CDD" id="cd01040">
    <property type="entry name" value="Mb-like"/>
    <property type="match status" value="1"/>
</dbReference>
<keyword evidence="5" id="KW-0408">Iron</keyword>
<evidence type="ECO:0000256" key="2">
    <source>
        <dbReference type="ARBA" id="ARBA00022617"/>
    </source>
</evidence>
<dbReference type="GO" id="GO:0019825">
    <property type="term" value="F:oxygen binding"/>
    <property type="evidence" value="ECO:0007669"/>
    <property type="project" value="InterPro"/>
</dbReference>
<dbReference type="GO" id="GO:0005344">
    <property type="term" value="F:oxygen carrier activity"/>
    <property type="evidence" value="ECO:0007669"/>
    <property type="project" value="UniProtKB-KW"/>
</dbReference>
<evidence type="ECO:0000256" key="6">
    <source>
        <dbReference type="RuleBase" id="RU000356"/>
    </source>
</evidence>
<dbReference type="InterPro" id="IPR000971">
    <property type="entry name" value="Globin"/>
</dbReference>
<evidence type="ECO:0000256" key="5">
    <source>
        <dbReference type="ARBA" id="ARBA00023004"/>
    </source>
</evidence>
<evidence type="ECO:0000259" key="7">
    <source>
        <dbReference type="PROSITE" id="PS01033"/>
    </source>
</evidence>
<keyword evidence="3 6" id="KW-0561">Oxygen transport</keyword>
<dbReference type="EMBL" id="JAACXV010000160">
    <property type="protein sequence ID" value="KAF7282705.1"/>
    <property type="molecule type" value="Genomic_DNA"/>
</dbReference>
<dbReference type="PANTHER" id="PTHR47217:SF1">
    <property type="entry name" value="GLOBIN-LIKE PROTEIN"/>
    <property type="match status" value="1"/>
</dbReference>
<evidence type="ECO:0000256" key="4">
    <source>
        <dbReference type="ARBA" id="ARBA00022723"/>
    </source>
</evidence>
<evidence type="ECO:0000256" key="3">
    <source>
        <dbReference type="ARBA" id="ARBA00022621"/>
    </source>
</evidence>
<feature type="domain" description="Globin" evidence="7">
    <location>
        <begin position="39"/>
        <end position="181"/>
    </location>
</feature>
<dbReference type="Pfam" id="PF00042">
    <property type="entry name" value="Globin"/>
    <property type="match status" value="1"/>
</dbReference>
<dbReference type="PANTHER" id="PTHR47217">
    <property type="entry name" value="GLOBIN-LIKE PROTEIN"/>
    <property type="match status" value="1"/>
</dbReference>
<evidence type="ECO:0000313" key="8">
    <source>
        <dbReference type="EMBL" id="KAF7282705.1"/>
    </source>
</evidence>
<keyword evidence="9" id="KW-1185">Reference proteome</keyword>
<keyword evidence="1 6" id="KW-0813">Transport</keyword>
<dbReference type="InterPro" id="IPR044399">
    <property type="entry name" value="Mb-like_M"/>
</dbReference>
<dbReference type="GO" id="GO:0020037">
    <property type="term" value="F:heme binding"/>
    <property type="evidence" value="ECO:0007669"/>
    <property type="project" value="InterPro"/>
</dbReference>
<organism evidence="8 9">
    <name type="scientific">Rhynchophorus ferrugineus</name>
    <name type="common">Red palm weevil</name>
    <name type="synonym">Curculio ferrugineus</name>
    <dbReference type="NCBI Taxonomy" id="354439"/>
    <lineage>
        <taxon>Eukaryota</taxon>
        <taxon>Metazoa</taxon>
        <taxon>Ecdysozoa</taxon>
        <taxon>Arthropoda</taxon>
        <taxon>Hexapoda</taxon>
        <taxon>Insecta</taxon>
        <taxon>Pterygota</taxon>
        <taxon>Neoptera</taxon>
        <taxon>Endopterygota</taxon>
        <taxon>Coleoptera</taxon>
        <taxon>Polyphaga</taxon>
        <taxon>Cucujiformia</taxon>
        <taxon>Curculionidae</taxon>
        <taxon>Dryophthorinae</taxon>
        <taxon>Rhynchophorus</taxon>
    </lineage>
</organism>